<gene>
    <name evidence="1" type="ORF">SK128_023199</name>
</gene>
<feature type="non-terminal residue" evidence="1">
    <location>
        <position position="1"/>
    </location>
</feature>
<accession>A0AAN8X626</accession>
<sequence length="82" mass="9281">KILRSGNLENFKTFSVTWPVTTSTNGLSETLSSDQKFYLTDKVLRSGNLEEFKTFSVADNLETSAYDVSYNLSSDHKLLSHR</sequence>
<comment type="caution">
    <text evidence="1">The sequence shown here is derived from an EMBL/GenBank/DDBJ whole genome shotgun (WGS) entry which is preliminary data.</text>
</comment>
<organism evidence="1 2">
    <name type="scientific">Halocaridina rubra</name>
    <name type="common">Hawaiian red shrimp</name>
    <dbReference type="NCBI Taxonomy" id="373956"/>
    <lineage>
        <taxon>Eukaryota</taxon>
        <taxon>Metazoa</taxon>
        <taxon>Ecdysozoa</taxon>
        <taxon>Arthropoda</taxon>
        <taxon>Crustacea</taxon>
        <taxon>Multicrustacea</taxon>
        <taxon>Malacostraca</taxon>
        <taxon>Eumalacostraca</taxon>
        <taxon>Eucarida</taxon>
        <taxon>Decapoda</taxon>
        <taxon>Pleocyemata</taxon>
        <taxon>Caridea</taxon>
        <taxon>Atyoidea</taxon>
        <taxon>Atyidae</taxon>
        <taxon>Halocaridina</taxon>
    </lineage>
</organism>
<reference evidence="1 2" key="1">
    <citation type="submission" date="2023-11" db="EMBL/GenBank/DDBJ databases">
        <title>Halocaridina rubra genome assembly.</title>
        <authorList>
            <person name="Smith C."/>
        </authorList>
    </citation>
    <scope>NUCLEOTIDE SEQUENCE [LARGE SCALE GENOMIC DNA]</scope>
    <source>
        <strain evidence="1">EP-1</strain>
        <tissue evidence="1">Whole</tissue>
    </source>
</reference>
<dbReference type="Proteomes" id="UP001381693">
    <property type="component" value="Unassembled WGS sequence"/>
</dbReference>
<evidence type="ECO:0000313" key="2">
    <source>
        <dbReference type="Proteomes" id="UP001381693"/>
    </source>
</evidence>
<name>A0AAN8X626_HALRR</name>
<evidence type="ECO:0000313" key="1">
    <source>
        <dbReference type="EMBL" id="KAK7078586.1"/>
    </source>
</evidence>
<protein>
    <submittedName>
        <fullName evidence="1">Uncharacterized protein</fullName>
    </submittedName>
</protein>
<dbReference type="AlphaFoldDB" id="A0AAN8X626"/>
<keyword evidence="2" id="KW-1185">Reference proteome</keyword>
<dbReference type="EMBL" id="JAXCGZ010007754">
    <property type="protein sequence ID" value="KAK7078586.1"/>
    <property type="molecule type" value="Genomic_DNA"/>
</dbReference>
<proteinExistence type="predicted"/>